<dbReference type="Proteomes" id="UP000193920">
    <property type="component" value="Unassembled WGS sequence"/>
</dbReference>
<name>A0A1Y1Z945_9FUNG</name>
<dbReference type="AlphaFoldDB" id="A0A1Y1Z945"/>
<proteinExistence type="predicted"/>
<evidence type="ECO:0000313" key="3">
    <source>
        <dbReference type="Proteomes" id="UP000193920"/>
    </source>
</evidence>
<protein>
    <submittedName>
        <fullName evidence="2">Uncharacterized protein</fullName>
    </submittedName>
</protein>
<evidence type="ECO:0000256" key="1">
    <source>
        <dbReference type="SAM" id="MobiDB-lite"/>
    </source>
</evidence>
<reference evidence="2 3" key="1">
    <citation type="submission" date="2016-08" db="EMBL/GenBank/DDBJ databases">
        <title>A Parts List for Fungal Cellulosomes Revealed by Comparative Genomics.</title>
        <authorList>
            <consortium name="DOE Joint Genome Institute"/>
            <person name="Haitjema C.H."/>
            <person name="Gilmore S.P."/>
            <person name="Henske J.K."/>
            <person name="Solomon K.V."/>
            <person name="De Groot R."/>
            <person name="Kuo A."/>
            <person name="Mondo S.J."/>
            <person name="Salamov A.A."/>
            <person name="Labutti K."/>
            <person name="Zhao Z."/>
            <person name="Chiniquy J."/>
            <person name="Barry K."/>
            <person name="Brewer H.M."/>
            <person name="Purvine S.O."/>
            <person name="Wright A.T."/>
            <person name="Boxma B."/>
            <person name="Van Alen T."/>
            <person name="Hackstein J.H."/>
            <person name="Baker S.E."/>
            <person name="Grigoriev I.V."/>
            <person name="O'Malley M.A."/>
        </authorList>
    </citation>
    <scope>NUCLEOTIDE SEQUENCE [LARGE SCALE GENOMIC DNA]</scope>
    <source>
        <strain evidence="2 3">G1</strain>
    </source>
</reference>
<organism evidence="2 3">
    <name type="scientific">Neocallimastix californiae</name>
    <dbReference type="NCBI Taxonomy" id="1754190"/>
    <lineage>
        <taxon>Eukaryota</taxon>
        <taxon>Fungi</taxon>
        <taxon>Fungi incertae sedis</taxon>
        <taxon>Chytridiomycota</taxon>
        <taxon>Chytridiomycota incertae sedis</taxon>
        <taxon>Neocallimastigomycetes</taxon>
        <taxon>Neocallimastigales</taxon>
        <taxon>Neocallimastigaceae</taxon>
        <taxon>Neocallimastix</taxon>
    </lineage>
</organism>
<gene>
    <name evidence="2" type="ORF">LY90DRAFT_519189</name>
</gene>
<feature type="region of interest" description="Disordered" evidence="1">
    <location>
        <begin position="1"/>
        <end position="27"/>
    </location>
</feature>
<sequence length="174" mass="20636">MTINTSKEYSNVERRDLSPNNEIKENTSNVEIENNKNKKTRKHKKNSLKKKLNNNNKETIDKQTKNLVNENVEITNSKIENNVETENTNIQQNIKNNVQKNGFNNNNIEHIEHRNTRNHRKRKISKDCENLATEQPRKKHKPYRIKRNEVNLIVNALLAIEKESLREPENYKDI</sequence>
<comment type="caution">
    <text evidence="2">The sequence shown here is derived from an EMBL/GenBank/DDBJ whole genome shotgun (WGS) entry which is preliminary data.</text>
</comment>
<evidence type="ECO:0000313" key="2">
    <source>
        <dbReference type="EMBL" id="ORY06537.1"/>
    </source>
</evidence>
<dbReference type="EMBL" id="MCOG01000438">
    <property type="protein sequence ID" value="ORY06537.1"/>
    <property type="molecule type" value="Genomic_DNA"/>
</dbReference>
<keyword evidence="3" id="KW-1185">Reference proteome</keyword>
<accession>A0A1Y1Z945</accession>
<feature type="compositionally biased region" description="Basic and acidic residues" evidence="1">
    <location>
        <begin position="10"/>
        <end position="25"/>
    </location>
</feature>